<keyword evidence="4 6" id="KW-1133">Transmembrane helix</keyword>
<dbReference type="EMBL" id="FVZE01000002">
    <property type="protein sequence ID" value="SLJ95691.1"/>
    <property type="molecule type" value="Genomic_DNA"/>
</dbReference>
<keyword evidence="2" id="KW-1003">Cell membrane</keyword>
<evidence type="ECO:0000259" key="7">
    <source>
        <dbReference type="Pfam" id="PF00892"/>
    </source>
</evidence>
<evidence type="ECO:0000313" key="9">
    <source>
        <dbReference type="Proteomes" id="UP000190989"/>
    </source>
</evidence>
<keyword evidence="3 6" id="KW-0812">Transmembrane</keyword>
<evidence type="ECO:0000256" key="4">
    <source>
        <dbReference type="ARBA" id="ARBA00022989"/>
    </source>
</evidence>
<organism evidence="8 9">
    <name type="scientific">Novosphingobium mathurense</name>
    <dbReference type="NCBI Taxonomy" id="428990"/>
    <lineage>
        <taxon>Bacteria</taxon>
        <taxon>Pseudomonadati</taxon>
        <taxon>Pseudomonadota</taxon>
        <taxon>Alphaproteobacteria</taxon>
        <taxon>Sphingomonadales</taxon>
        <taxon>Sphingomonadaceae</taxon>
        <taxon>Novosphingobium</taxon>
    </lineage>
</organism>
<keyword evidence="9" id="KW-1185">Reference proteome</keyword>
<feature type="transmembrane region" description="Helical" evidence="6">
    <location>
        <begin position="12"/>
        <end position="31"/>
    </location>
</feature>
<feature type="transmembrane region" description="Helical" evidence="6">
    <location>
        <begin position="217"/>
        <end position="240"/>
    </location>
</feature>
<dbReference type="AlphaFoldDB" id="A0A1U6HJ34"/>
<feature type="transmembrane region" description="Helical" evidence="6">
    <location>
        <begin position="69"/>
        <end position="89"/>
    </location>
</feature>
<dbReference type="RefSeq" id="WP_079730129.1">
    <property type="nucleotide sequence ID" value="NZ_FVZE01000002.1"/>
</dbReference>
<feature type="transmembrane region" description="Helical" evidence="6">
    <location>
        <begin position="252"/>
        <end position="272"/>
    </location>
</feature>
<feature type="transmembrane region" description="Helical" evidence="6">
    <location>
        <begin position="37"/>
        <end position="57"/>
    </location>
</feature>
<dbReference type="Proteomes" id="UP000190989">
    <property type="component" value="Unassembled WGS sequence"/>
</dbReference>
<accession>A0A1U6HJ34</accession>
<evidence type="ECO:0000256" key="3">
    <source>
        <dbReference type="ARBA" id="ARBA00022692"/>
    </source>
</evidence>
<dbReference type="GO" id="GO:0005886">
    <property type="term" value="C:plasma membrane"/>
    <property type="evidence" value="ECO:0007669"/>
    <property type="project" value="UniProtKB-SubCell"/>
</dbReference>
<sequence length="314" mass="33450">MGNDRSHLRAFLMLGIVMLCWAGNSIIGRAVRDDIPPLTLAFGRWTIAVLILLPIAWRQLVLEREAVRAGWRWIVALGVLGIVCFNSLIYSGLHYTTAANALLLQASVPALVLLFDRIFFKSRPDRMQAIGVGASTLGVAAIVFRGELSAVLKLEIGGKGDAVILCAVVVWSLYTVLLRKKPPVSALVFVLLTFALGSVVLAPLAAMEWLQGQRVNWSLPVLGAFAYVGVFPSILAYFIYNAATAKIGPARAGQGITLMPLFGALLSALLLGERLHGYHFAGIVLILGGIILSALALCSSAAGKTPVAPGAARR</sequence>
<dbReference type="Pfam" id="PF00892">
    <property type="entry name" value="EamA"/>
    <property type="match status" value="2"/>
</dbReference>
<feature type="transmembrane region" description="Helical" evidence="6">
    <location>
        <begin position="184"/>
        <end position="205"/>
    </location>
</feature>
<comment type="subcellular location">
    <subcellularLocation>
        <location evidence="1">Cell membrane</location>
        <topology evidence="1">Multi-pass membrane protein</topology>
    </subcellularLocation>
</comment>
<dbReference type="SUPFAM" id="SSF103481">
    <property type="entry name" value="Multidrug resistance efflux transporter EmrE"/>
    <property type="match status" value="2"/>
</dbReference>
<feature type="domain" description="EamA" evidence="7">
    <location>
        <begin position="159"/>
        <end position="293"/>
    </location>
</feature>
<evidence type="ECO:0000256" key="5">
    <source>
        <dbReference type="ARBA" id="ARBA00023136"/>
    </source>
</evidence>
<name>A0A1U6HJ34_9SPHN</name>
<feature type="domain" description="EamA" evidence="7">
    <location>
        <begin position="11"/>
        <end position="143"/>
    </location>
</feature>
<dbReference type="InterPro" id="IPR050638">
    <property type="entry name" value="AA-Vitamin_Transporters"/>
</dbReference>
<evidence type="ECO:0000256" key="1">
    <source>
        <dbReference type="ARBA" id="ARBA00004651"/>
    </source>
</evidence>
<feature type="transmembrane region" description="Helical" evidence="6">
    <location>
        <begin position="95"/>
        <end position="115"/>
    </location>
</feature>
<dbReference type="InterPro" id="IPR000620">
    <property type="entry name" value="EamA_dom"/>
</dbReference>
<dbReference type="PANTHER" id="PTHR32322">
    <property type="entry name" value="INNER MEMBRANE TRANSPORTER"/>
    <property type="match status" value="1"/>
</dbReference>
<evidence type="ECO:0000256" key="2">
    <source>
        <dbReference type="ARBA" id="ARBA00022475"/>
    </source>
</evidence>
<evidence type="ECO:0000256" key="6">
    <source>
        <dbReference type="SAM" id="Phobius"/>
    </source>
</evidence>
<protein>
    <submittedName>
        <fullName evidence="8">Permease of the drug/metabolite transporter (DMT) superfamily</fullName>
    </submittedName>
</protein>
<reference evidence="9" key="1">
    <citation type="submission" date="2017-02" db="EMBL/GenBank/DDBJ databases">
        <authorList>
            <person name="Varghese N."/>
            <person name="Submissions S."/>
        </authorList>
    </citation>
    <scope>NUCLEOTIDE SEQUENCE [LARGE SCALE GENOMIC DNA]</scope>
    <source>
        <strain evidence="9">SM117</strain>
    </source>
</reference>
<dbReference type="PANTHER" id="PTHR32322:SF18">
    <property type="entry name" value="S-ADENOSYLMETHIONINE_S-ADENOSYLHOMOCYSTEINE TRANSPORTER"/>
    <property type="match status" value="1"/>
</dbReference>
<evidence type="ECO:0000313" key="8">
    <source>
        <dbReference type="EMBL" id="SLJ95691.1"/>
    </source>
</evidence>
<feature type="transmembrane region" description="Helical" evidence="6">
    <location>
        <begin position="278"/>
        <end position="298"/>
    </location>
</feature>
<keyword evidence="5 6" id="KW-0472">Membrane</keyword>
<feature type="transmembrane region" description="Helical" evidence="6">
    <location>
        <begin position="156"/>
        <end position="177"/>
    </location>
</feature>
<gene>
    <name evidence="8" type="ORF">SAMN06295987_102522</name>
</gene>
<proteinExistence type="predicted"/>
<dbReference type="InterPro" id="IPR037185">
    <property type="entry name" value="EmrE-like"/>
</dbReference>
<feature type="transmembrane region" description="Helical" evidence="6">
    <location>
        <begin position="127"/>
        <end position="144"/>
    </location>
</feature>
<dbReference type="STRING" id="428990.SAMN06295987_102522"/>